<sequence>YHAAAFEIAAHRAVQPAAALGDAEAFACVFVDEVNPAAASAGAQLAARRDRNKRRGRAVGSVNPPRPPATIDPLRRQTEGYAPNSHHRPGRRVMATVPPGPNGRAASLAQGRSPALWPGQCWGTPRGRSGAANSSLAARRTAAWRRLGSVFTVARFFRPGTGILPRGHLGAQEGKAPRRRRLPAGGFLEPGGAGIDSACRVHKGRRTGNGAGPVSGAALAGAEACR</sequence>
<comment type="caution">
    <text evidence="2">The sequence shown here is derived from an EMBL/GenBank/DDBJ whole genome shotgun (WGS) entry which is preliminary data.</text>
</comment>
<gene>
    <name evidence="2" type="ORF">S03H2_63448</name>
</gene>
<evidence type="ECO:0000256" key="1">
    <source>
        <dbReference type="SAM" id="MobiDB-lite"/>
    </source>
</evidence>
<organism evidence="2">
    <name type="scientific">marine sediment metagenome</name>
    <dbReference type="NCBI Taxonomy" id="412755"/>
    <lineage>
        <taxon>unclassified sequences</taxon>
        <taxon>metagenomes</taxon>
        <taxon>ecological metagenomes</taxon>
    </lineage>
</organism>
<reference evidence="2" key="1">
    <citation type="journal article" date="2014" name="Front. Microbiol.">
        <title>High frequency of phylogenetically diverse reductive dehalogenase-homologous genes in deep subseafloor sedimentary metagenomes.</title>
        <authorList>
            <person name="Kawai M."/>
            <person name="Futagami T."/>
            <person name="Toyoda A."/>
            <person name="Takaki Y."/>
            <person name="Nishi S."/>
            <person name="Hori S."/>
            <person name="Arai W."/>
            <person name="Tsubouchi T."/>
            <person name="Morono Y."/>
            <person name="Uchiyama I."/>
            <person name="Ito T."/>
            <person name="Fujiyama A."/>
            <person name="Inagaki F."/>
            <person name="Takami H."/>
        </authorList>
    </citation>
    <scope>NUCLEOTIDE SEQUENCE</scope>
    <source>
        <strain evidence="2">Expedition CK06-06</strain>
    </source>
</reference>
<proteinExistence type="predicted"/>
<protein>
    <submittedName>
        <fullName evidence="2">Uncharacterized protein</fullName>
    </submittedName>
</protein>
<dbReference type="AlphaFoldDB" id="X1ITI5"/>
<accession>X1ITI5</accession>
<feature type="non-terminal residue" evidence="2">
    <location>
        <position position="1"/>
    </location>
</feature>
<feature type="non-terminal residue" evidence="2">
    <location>
        <position position="226"/>
    </location>
</feature>
<evidence type="ECO:0000313" key="2">
    <source>
        <dbReference type="EMBL" id="GAH85007.1"/>
    </source>
</evidence>
<name>X1ITI5_9ZZZZ</name>
<feature type="region of interest" description="Disordered" evidence="1">
    <location>
        <begin position="42"/>
        <end position="92"/>
    </location>
</feature>
<dbReference type="EMBL" id="BARU01041118">
    <property type="protein sequence ID" value="GAH85007.1"/>
    <property type="molecule type" value="Genomic_DNA"/>
</dbReference>